<proteinExistence type="inferred from homology"/>
<dbReference type="InterPro" id="IPR000847">
    <property type="entry name" value="LysR_HTH_N"/>
</dbReference>
<gene>
    <name evidence="6" type="ORF">GCM10023205_83430</name>
</gene>
<dbReference type="PROSITE" id="PS50931">
    <property type="entry name" value="HTH_LYSR"/>
    <property type="match status" value="1"/>
</dbReference>
<keyword evidence="2" id="KW-0805">Transcription regulation</keyword>
<evidence type="ECO:0000313" key="7">
    <source>
        <dbReference type="Proteomes" id="UP001500466"/>
    </source>
</evidence>
<evidence type="ECO:0000256" key="3">
    <source>
        <dbReference type="ARBA" id="ARBA00023125"/>
    </source>
</evidence>
<evidence type="ECO:0000259" key="5">
    <source>
        <dbReference type="PROSITE" id="PS50931"/>
    </source>
</evidence>
<keyword evidence="3" id="KW-0238">DNA-binding</keyword>
<dbReference type="Gene3D" id="1.10.10.10">
    <property type="entry name" value="Winged helix-like DNA-binding domain superfamily/Winged helix DNA-binding domain"/>
    <property type="match status" value="1"/>
</dbReference>
<reference evidence="7" key="1">
    <citation type="journal article" date="2019" name="Int. J. Syst. Evol. Microbiol.">
        <title>The Global Catalogue of Microorganisms (GCM) 10K type strain sequencing project: providing services to taxonomists for standard genome sequencing and annotation.</title>
        <authorList>
            <consortium name="The Broad Institute Genomics Platform"/>
            <consortium name="The Broad Institute Genome Sequencing Center for Infectious Disease"/>
            <person name="Wu L."/>
            <person name="Ma J."/>
        </authorList>
    </citation>
    <scope>NUCLEOTIDE SEQUENCE [LARGE SCALE GENOMIC DNA]</scope>
    <source>
        <strain evidence="7">JCM 17986</strain>
    </source>
</reference>
<dbReference type="PRINTS" id="PR00039">
    <property type="entry name" value="HTHLYSR"/>
</dbReference>
<dbReference type="Pfam" id="PF03466">
    <property type="entry name" value="LysR_substrate"/>
    <property type="match status" value="1"/>
</dbReference>
<keyword evidence="7" id="KW-1185">Reference proteome</keyword>
<name>A0ABP9IHH9_9ACTN</name>
<dbReference type="PANTHER" id="PTHR30346:SF0">
    <property type="entry name" value="HCA OPERON TRANSCRIPTIONAL ACTIVATOR HCAR"/>
    <property type="match status" value="1"/>
</dbReference>
<dbReference type="InterPro" id="IPR005119">
    <property type="entry name" value="LysR_subst-bd"/>
</dbReference>
<evidence type="ECO:0000313" key="6">
    <source>
        <dbReference type="EMBL" id="GAA4997395.1"/>
    </source>
</evidence>
<dbReference type="SUPFAM" id="SSF46785">
    <property type="entry name" value="Winged helix' DNA-binding domain"/>
    <property type="match status" value="1"/>
</dbReference>
<dbReference type="PANTHER" id="PTHR30346">
    <property type="entry name" value="TRANSCRIPTIONAL DUAL REGULATOR HCAR-RELATED"/>
    <property type="match status" value="1"/>
</dbReference>
<dbReference type="InterPro" id="IPR036388">
    <property type="entry name" value="WH-like_DNA-bd_sf"/>
</dbReference>
<comment type="caution">
    <text evidence="6">The sequence shown here is derived from an EMBL/GenBank/DDBJ whole genome shotgun (WGS) entry which is preliminary data.</text>
</comment>
<comment type="similarity">
    <text evidence="1">Belongs to the LysR transcriptional regulatory family.</text>
</comment>
<protein>
    <submittedName>
        <fullName evidence="6">LysR family transcriptional regulator</fullName>
    </submittedName>
</protein>
<dbReference type="RefSeq" id="WP_345681122.1">
    <property type="nucleotide sequence ID" value="NZ_BAABHS010000068.1"/>
</dbReference>
<dbReference type="CDD" id="cd08414">
    <property type="entry name" value="PBP2_LTTR_aromatics_like"/>
    <property type="match status" value="1"/>
</dbReference>
<feature type="domain" description="HTH lysR-type" evidence="5">
    <location>
        <begin position="1"/>
        <end position="59"/>
    </location>
</feature>
<dbReference type="InterPro" id="IPR036390">
    <property type="entry name" value="WH_DNA-bd_sf"/>
</dbReference>
<evidence type="ECO:0000256" key="4">
    <source>
        <dbReference type="ARBA" id="ARBA00023163"/>
    </source>
</evidence>
<accession>A0ABP9IHH9</accession>
<dbReference type="Gene3D" id="3.40.190.10">
    <property type="entry name" value="Periplasmic binding protein-like II"/>
    <property type="match status" value="2"/>
</dbReference>
<dbReference type="Pfam" id="PF00126">
    <property type="entry name" value="HTH_1"/>
    <property type="match status" value="1"/>
</dbReference>
<evidence type="ECO:0000256" key="1">
    <source>
        <dbReference type="ARBA" id="ARBA00009437"/>
    </source>
</evidence>
<dbReference type="SUPFAM" id="SSF53850">
    <property type="entry name" value="Periplasmic binding protein-like II"/>
    <property type="match status" value="1"/>
</dbReference>
<sequence length="311" mass="32781">MNLVAHLTCFVAVAEELHFGRAAERLGMAQPPLSQRIRRLETELGVRLFERSSRHVAVTPAGRALLGEARDILSRVERIYALRSREGGTLRAAVPGDLDGAVVAALIAAFRERRPDLVLDLVPLGTPEQVRRLGTGALDVGIVRHPCEAPGLVFGPVLAQPVGVLLAAVDAAPDVRLPDLGGRAVAVFPRDEAPGAYDELLAACRARGFAPAAVHESPNPQFALGLVLAGTAVALTPRTADTAGSVWRPLLGGPLVLRTSCAWRLGEEPAAGVGDFTATATDVLRREAGMTDLETPAPRRVVLRPASGFLA</sequence>
<dbReference type="Proteomes" id="UP001500466">
    <property type="component" value="Unassembled WGS sequence"/>
</dbReference>
<organism evidence="6 7">
    <name type="scientific">Yinghuangia aomiensis</name>
    <dbReference type="NCBI Taxonomy" id="676205"/>
    <lineage>
        <taxon>Bacteria</taxon>
        <taxon>Bacillati</taxon>
        <taxon>Actinomycetota</taxon>
        <taxon>Actinomycetes</taxon>
        <taxon>Kitasatosporales</taxon>
        <taxon>Streptomycetaceae</taxon>
        <taxon>Yinghuangia</taxon>
    </lineage>
</organism>
<keyword evidence="4" id="KW-0804">Transcription</keyword>
<dbReference type="EMBL" id="BAABHS010000068">
    <property type="protein sequence ID" value="GAA4997395.1"/>
    <property type="molecule type" value="Genomic_DNA"/>
</dbReference>
<evidence type="ECO:0000256" key="2">
    <source>
        <dbReference type="ARBA" id="ARBA00023015"/>
    </source>
</evidence>